<reference evidence="2" key="1">
    <citation type="journal article" date="2022" name="Mol. Ecol. Resour.">
        <title>The genomes of chicory, endive, great burdock and yacon provide insights into Asteraceae palaeo-polyploidization history and plant inulin production.</title>
        <authorList>
            <person name="Fan W."/>
            <person name="Wang S."/>
            <person name="Wang H."/>
            <person name="Wang A."/>
            <person name="Jiang F."/>
            <person name="Liu H."/>
            <person name="Zhao H."/>
            <person name="Xu D."/>
            <person name="Zhang Y."/>
        </authorList>
    </citation>
    <scope>NUCLEOTIDE SEQUENCE [LARGE SCALE GENOMIC DNA]</scope>
    <source>
        <strain evidence="2">cv. Punajuju</strain>
    </source>
</reference>
<dbReference type="Proteomes" id="UP001055811">
    <property type="component" value="Linkage Group LG09"/>
</dbReference>
<keyword evidence="2" id="KW-1185">Reference proteome</keyword>
<reference evidence="1 2" key="2">
    <citation type="journal article" date="2022" name="Mol. Ecol. Resour.">
        <title>The genomes of chicory, endive, great burdock and yacon provide insights into Asteraceae paleo-polyploidization history and plant inulin production.</title>
        <authorList>
            <person name="Fan W."/>
            <person name="Wang S."/>
            <person name="Wang H."/>
            <person name="Wang A."/>
            <person name="Jiang F."/>
            <person name="Liu H."/>
            <person name="Zhao H."/>
            <person name="Xu D."/>
            <person name="Zhang Y."/>
        </authorList>
    </citation>
    <scope>NUCLEOTIDE SEQUENCE [LARGE SCALE GENOMIC DNA]</scope>
    <source>
        <strain evidence="2">cv. Punajuju</strain>
        <tissue evidence="1">Leaves</tissue>
    </source>
</reference>
<name>A0ACB8YXW6_CICIN</name>
<gene>
    <name evidence="1" type="ORF">L2E82_48036</name>
</gene>
<comment type="caution">
    <text evidence="1">The sequence shown here is derived from an EMBL/GenBank/DDBJ whole genome shotgun (WGS) entry which is preliminary data.</text>
</comment>
<sequence>MASPSDEQKSREEAPTVKEMMHKTKIIQFFGRTTPIILQKDNGPCPLLAICNILSLKNNLNLSPDLAEVSQEKLLSLVAERLIDSNSNVNNKDEGYVKNQQQNISDAIDLLPQLTTGIDVNIKFTGIKDFEFTRECAIFDLLDIPLYHGWIVDPQDSETSNAIGSKSYNTLMGELVALEPENMKSVSNKNLEKDSVENIEKGNLEEENELLRAMKLSNTVGPTSENVDLITFDDEKKSDNIVNQESKDGIEESRLEAGAKSESVAPGLSGSDPSPSVDDTLLQNSENEKIVDQSTSNSDVINEVEKIKIGEKILNESESLIGDKCILETSTTTNGSLNSTARQGEVIRNFINSTASQLTIYGLFSLQDGLKDRELCVFFRNNHFNTMFKYEGELYILATDQGYLNQPDLVWEKLNEVNGNTVFVNDNFKEFNAQNQERRTWDERNVMANTADYLARIDNSTQGNTGFSSDMQLAIALQQQEFEQQQQQQQPPRVAPQSPTTSRSGLVVGPQHVHPSRPRQEPKTSKEKEKCVVM</sequence>
<protein>
    <submittedName>
        <fullName evidence="1">Uncharacterized protein</fullName>
    </submittedName>
</protein>
<proteinExistence type="predicted"/>
<organism evidence="1 2">
    <name type="scientific">Cichorium intybus</name>
    <name type="common">Chicory</name>
    <dbReference type="NCBI Taxonomy" id="13427"/>
    <lineage>
        <taxon>Eukaryota</taxon>
        <taxon>Viridiplantae</taxon>
        <taxon>Streptophyta</taxon>
        <taxon>Embryophyta</taxon>
        <taxon>Tracheophyta</taxon>
        <taxon>Spermatophyta</taxon>
        <taxon>Magnoliopsida</taxon>
        <taxon>eudicotyledons</taxon>
        <taxon>Gunneridae</taxon>
        <taxon>Pentapetalae</taxon>
        <taxon>asterids</taxon>
        <taxon>campanulids</taxon>
        <taxon>Asterales</taxon>
        <taxon>Asteraceae</taxon>
        <taxon>Cichorioideae</taxon>
        <taxon>Cichorieae</taxon>
        <taxon>Cichoriinae</taxon>
        <taxon>Cichorium</taxon>
    </lineage>
</organism>
<evidence type="ECO:0000313" key="1">
    <source>
        <dbReference type="EMBL" id="KAI3690061.1"/>
    </source>
</evidence>
<accession>A0ACB8YXW6</accession>
<evidence type="ECO:0000313" key="2">
    <source>
        <dbReference type="Proteomes" id="UP001055811"/>
    </source>
</evidence>
<dbReference type="EMBL" id="CM042017">
    <property type="protein sequence ID" value="KAI3690061.1"/>
    <property type="molecule type" value="Genomic_DNA"/>
</dbReference>